<dbReference type="Gene3D" id="3.30.450.40">
    <property type="match status" value="1"/>
</dbReference>
<dbReference type="Pfam" id="PF01614">
    <property type="entry name" value="IclR_C"/>
    <property type="match status" value="1"/>
</dbReference>
<dbReference type="SMART" id="SM00346">
    <property type="entry name" value="HTH_ICLR"/>
    <property type="match status" value="1"/>
</dbReference>
<dbReference type="PROSITE" id="PS51077">
    <property type="entry name" value="HTH_ICLR"/>
    <property type="match status" value="1"/>
</dbReference>
<reference evidence="7 8" key="1">
    <citation type="submission" date="2020-03" db="EMBL/GenBank/DDBJ databases">
        <title>WGS of actinomycetes isolated from Thailand.</title>
        <authorList>
            <person name="Thawai C."/>
        </authorList>
    </citation>
    <scope>NUCLEOTIDE SEQUENCE [LARGE SCALE GENOMIC DNA]</scope>
    <source>
        <strain evidence="7 8">PRB2-1</strain>
    </source>
</reference>
<dbReference type="SUPFAM" id="SSF46785">
    <property type="entry name" value="Winged helix' DNA-binding domain"/>
    <property type="match status" value="1"/>
</dbReference>
<name>A0ABX0ZQT9_9ACTN</name>
<dbReference type="PANTHER" id="PTHR30136:SF24">
    <property type="entry name" value="HTH-TYPE TRANSCRIPTIONAL REPRESSOR ALLR"/>
    <property type="match status" value="1"/>
</dbReference>
<dbReference type="PROSITE" id="PS51078">
    <property type="entry name" value="ICLR_ED"/>
    <property type="match status" value="1"/>
</dbReference>
<dbReference type="EMBL" id="JAATEJ010000010">
    <property type="protein sequence ID" value="NJP44634.1"/>
    <property type="molecule type" value="Genomic_DNA"/>
</dbReference>
<dbReference type="InterPro" id="IPR014757">
    <property type="entry name" value="Tscrpt_reg_IclR_C"/>
</dbReference>
<evidence type="ECO:0000256" key="4">
    <source>
        <dbReference type="SAM" id="MobiDB-lite"/>
    </source>
</evidence>
<protein>
    <submittedName>
        <fullName evidence="7">IclR family transcriptional regulator</fullName>
    </submittedName>
</protein>
<dbReference type="Pfam" id="PF09339">
    <property type="entry name" value="HTH_IclR"/>
    <property type="match status" value="1"/>
</dbReference>
<keyword evidence="3" id="KW-0804">Transcription</keyword>
<evidence type="ECO:0000313" key="7">
    <source>
        <dbReference type="EMBL" id="NJP44634.1"/>
    </source>
</evidence>
<feature type="domain" description="HTH iclR-type" evidence="5">
    <location>
        <begin position="2"/>
        <end position="62"/>
    </location>
</feature>
<evidence type="ECO:0000256" key="1">
    <source>
        <dbReference type="ARBA" id="ARBA00023015"/>
    </source>
</evidence>
<evidence type="ECO:0000256" key="3">
    <source>
        <dbReference type="ARBA" id="ARBA00023163"/>
    </source>
</evidence>
<dbReference type="Gene3D" id="1.10.10.10">
    <property type="entry name" value="Winged helix-like DNA-binding domain superfamily/Winged helix DNA-binding domain"/>
    <property type="match status" value="1"/>
</dbReference>
<sequence length="285" mass="30459">MIQSVSRAVRILFELQGARRLPLSELAHRVMLPSSTVHGLVRTLAMDGMIEQDSSGQYMLGPRVLGLGNAFLDSNEFRLRSLSAAEALSERTGHAVRVAVLLGSDVVVVHHVLRPDGSRQMRELGIAIPAHATALGKVLLAFQPNLDVLLPEDVPLRRLTGRTVAVREVLRASLEQVRQDGMAYELDEVVLGESEVAAAIFDARGTAVGAVSVVLPTPEEAHGSADPGPAIFGVTVMSAVREAAIGISRSMGALSWPMDQSGARHPRPAQRQRRTPGRAMDGSAP</sequence>
<evidence type="ECO:0000256" key="2">
    <source>
        <dbReference type="ARBA" id="ARBA00023125"/>
    </source>
</evidence>
<dbReference type="InterPro" id="IPR029016">
    <property type="entry name" value="GAF-like_dom_sf"/>
</dbReference>
<keyword evidence="2" id="KW-0238">DNA-binding</keyword>
<feature type="domain" description="IclR-ED" evidence="6">
    <location>
        <begin position="63"/>
        <end position="253"/>
    </location>
</feature>
<organism evidence="7 8">
    <name type="scientific">Actinacidiphila epipremni</name>
    <dbReference type="NCBI Taxonomy" id="2053013"/>
    <lineage>
        <taxon>Bacteria</taxon>
        <taxon>Bacillati</taxon>
        <taxon>Actinomycetota</taxon>
        <taxon>Actinomycetes</taxon>
        <taxon>Kitasatosporales</taxon>
        <taxon>Streptomycetaceae</taxon>
        <taxon>Actinacidiphila</taxon>
    </lineage>
</organism>
<proteinExistence type="predicted"/>
<comment type="caution">
    <text evidence="7">The sequence shown here is derived from an EMBL/GenBank/DDBJ whole genome shotgun (WGS) entry which is preliminary data.</text>
</comment>
<gene>
    <name evidence="7" type="ORF">HCN08_14705</name>
</gene>
<dbReference type="InterPro" id="IPR050707">
    <property type="entry name" value="HTH_MetabolicPath_Reg"/>
</dbReference>
<keyword evidence="1" id="KW-0805">Transcription regulation</keyword>
<evidence type="ECO:0000259" key="5">
    <source>
        <dbReference type="PROSITE" id="PS51077"/>
    </source>
</evidence>
<evidence type="ECO:0000313" key="8">
    <source>
        <dbReference type="Proteomes" id="UP000734511"/>
    </source>
</evidence>
<keyword evidence="8" id="KW-1185">Reference proteome</keyword>
<dbReference type="InterPro" id="IPR036390">
    <property type="entry name" value="WH_DNA-bd_sf"/>
</dbReference>
<feature type="compositionally biased region" description="Basic residues" evidence="4">
    <location>
        <begin position="264"/>
        <end position="276"/>
    </location>
</feature>
<dbReference type="InterPro" id="IPR005471">
    <property type="entry name" value="Tscrpt_reg_IclR_N"/>
</dbReference>
<evidence type="ECO:0000259" key="6">
    <source>
        <dbReference type="PROSITE" id="PS51078"/>
    </source>
</evidence>
<accession>A0ABX0ZQT9</accession>
<dbReference type="PANTHER" id="PTHR30136">
    <property type="entry name" value="HELIX-TURN-HELIX TRANSCRIPTIONAL REGULATOR, ICLR FAMILY"/>
    <property type="match status" value="1"/>
</dbReference>
<dbReference type="Proteomes" id="UP000734511">
    <property type="component" value="Unassembled WGS sequence"/>
</dbReference>
<dbReference type="InterPro" id="IPR036388">
    <property type="entry name" value="WH-like_DNA-bd_sf"/>
</dbReference>
<feature type="region of interest" description="Disordered" evidence="4">
    <location>
        <begin position="255"/>
        <end position="285"/>
    </location>
</feature>
<dbReference type="SUPFAM" id="SSF55781">
    <property type="entry name" value="GAF domain-like"/>
    <property type="match status" value="1"/>
</dbReference>